<dbReference type="PANTHER" id="PTHR48195:SF1">
    <property type="entry name" value="RIKEN CDNA 2410002F23 GENE"/>
    <property type="match status" value="1"/>
</dbReference>
<proteinExistence type="predicted"/>
<evidence type="ECO:0000313" key="3">
    <source>
        <dbReference type="Proteomes" id="UP000765507"/>
    </source>
</evidence>
<dbReference type="Proteomes" id="UP000765507">
    <property type="component" value="Unassembled WGS sequence"/>
</dbReference>
<keyword evidence="3" id="KW-1185">Reference proteome</keyword>
<comment type="caution">
    <text evidence="2">The sequence shown here is derived from an EMBL/GenBank/DDBJ whole genome shotgun (WGS) entry which is preliminary data.</text>
</comment>
<protein>
    <submittedName>
        <fullName evidence="2">Uncharacterized protein</fullName>
    </submittedName>
</protein>
<evidence type="ECO:0000256" key="1">
    <source>
        <dbReference type="SAM" id="MobiDB-lite"/>
    </source>
</evidence>
<reference evidence="2 3" key="1">
    <citation type="journal article" date="2020" name="G3 (Bethesda)">
        <title>Draft Genome of the Common Snapping Turtle, Chelydra serpentina, a Model for Phenotypic Plasticity in Reptiles.</title>
        <authorList>
            <person name="Das D."/>
            <person name="Singh S.K."/>
            <person name="Bierstedt J."/>
            <person name="Erickson A."/>
            <person name="Galli G.L.J."/>
            <person name="Crossley D.A. 2nd"/>
            <person name="Rhen T."/>
        </authorList>
    </citation>
    <scope>NUCLEOTIDE SEQUENCE [LARGE SCALE GENOMIC DNA]</scope>
    <source>
        <strain evidence="2">KW</strain>
    </source>
</reference>
<accession>A0A8T1RUP7</accession>
<organism evidence="2 3">
    <name type="scientific">Chelydra serpentina</name>
    <name type="common">Snapping turtle</name>
    <name type="synonym">Testudo serpentina</name>
    <dbReference type="NCBI Taxonomy" id="8475"/>
    <lineage>
        <taxon>Eukaryota</taxon>
        <taxon>Metazoa</taxon>
        <taxon>Chordata</taxon>
        <taxon>Craniata</taxon>
        <taxon>Vertebrata</taxon>
        <taxon>Euteleostomi</taxon>
        <taxon>Archelosauria</taxon>
        <taxon>Testudinata</taxon>
        <taxon>Testudines</taxon>
        <taxon>Cryptodira</taxon>
        <taxon>Durocryptodira</taxon>
        <taxon>Americhelydia</taxon>
        <taxon>Chelydroidea</taxon>
        <taxon>Chelydridae</taxon>
        <taxon>Chelydra</taxon>
    </lineage>
</organism>
<dbReference type="OrthoDB" id="10657821at2759"/>
<dbReference type="InterPro" id="IPR053270">
    <property type="entry name" value="Fv1_restriction_factor"/>
</dbReference>
<dbReference type="GO" id="GO:0005794">
    <property type="term" value="C:Golgi apparatus"/>
    <property type="evidence" value="ECO:0007669"/>
    <property type="project" value="TreeGrafter"/>
</dbReference>
<evidence type="ECO:0000313" key="2">
    <source>
        <dbReference type="EMBL" id="KAG6920357.1"/>
    </source>
</evidence>
<gene>
    <name evidence="2" type="ORF">G0U57_000082</name>
</gene>
<dbReference type="AlphaFoldDB" id="A0A8T1RUP7"/>
<dbReference type="EMBL" id="JAHGAV010010117">
    <property type="protein sequence ID" value="KAG6920357.1"/>
    <property type="molecule type" value="Genomic_DNA"/>
</dbReference>
<feature type="region of interest" description="Disordered" evidence="1">
    <location>
        <begin position="183"/>
        <end position="202"/>
    </location>
</feature>
<dbReference type="PANTHER" id="PTHR48195">
    <property type="entry name" value="FRIEND VIRUS SUSCEPTIBILITY PROTEIN 1"/>
    <property type="match status" value="1"/>
</dbReference>
<dbReference type="GO" id="GO:0009615">
    <property type="term" value="P:response to virus"/>
    <property type="evidence" value="ECO:0007669"/>
    <property type="project" value="TreeGrafter"/>
</dbReference>
<name>A0A8T1RUP7_CHESE</name>
<sequence>MPFWLKVGEVGKPLLSLQRIPGWPQTERWGPVARVLAGWAAPTDWPEFQQVAGVTPAQLTEGLQQLRANRRSGTEQRAMGELGWLLLTALRAQDEEVLRLQRALEGKSLECTALAEAQAVAQEVVTSQAERTQELTRQCEVLVARVANKRRLRLGRQPVTTAQVHAVTAAPFWDPEAWDGNIWGSSSSSEEEEEPKSAVAHAHPVRELRPEGGQLQPEIIRTFKTSEFQEIVKTFRQEPGEGVLHWLVRAWDNAGNTVMLLRYELQQLGVLSQDSQV</sequence>